<dbReference type="Gene3D" id="3.30.70.1150">
    <property type="entry name" value="ACT-like. Chain A, domain 2"/>
    <property type="match status" value="1"/>
</dbReference>
<keyword evidence="3" id="KW-0533">Nickel</keyword>
<dbReference type="InterPro" id="IPR002145">
    <property type="entry name" value="CopG"/>
</dbReference>
<evidence type="ECO:0000256" key="3">
    <source>
        <dbReference type="ARBA" id="ARBA00022596"/>
    </source>
</evidence>
<dbReference type="InterPro" id="IPR045865">
    <property type="entry name" value="ACT-like_dom_sf"/>
</dbReference>
<dbReference type="NCBIfam" id="NF003381">
    <property type="entry name" value="PRK04460.1"/>
    <property type="match status" value="1"/>
</dbReference>
<evidence type="ECO:0000256" key="2">
    <source>
        <dbReference type="ARBA" id="ARBA00008478"/>
    </source>
</evidence>
<evidence type="ECO:0000259" key="9">
    <source>
        <dbReference type="Pfam" id="PF01402"/>
    </source>
</evidence>
<feature type="domain" description="Ribbon-helix-helix protein CopG" evidence="9">
    <location>
        <begin position="2"/>
        <end position="40"/>
    </location>
</feature>
<gene>
    <name evidence="11" type="primary">nikR</name>
    <name evidence="11" type="ORF">AAGT95_14395</name>
</gene>
<evidence type="ECO:0000313" key="12">
    <source>
        <dbReference type="Proteomes" id="UP001453229"/>
    </source>
</evidence>
<dbReference type="InterPro" id="IPR014864">
    <property type="entry name" value="TF_NikR_Ni-bd_C"/>
</dbReference>
<dbReference type="SUPFAM" id="SSF55021">
    <property type="entry name" value="ACT-like"/>
    <property type="match status" value="1"/>
</dbReference>
<keyword evidence="6 8" id="KW-0238">DNA-binding</keyword>
<comment type="similarity">
    <text evidence="2 8">Belongs to the transcriptional regulatory CopG/NikR family.</text>
</comment>
<protein>
    <recommendedName>
        <fullName evidence="8">Putative nickel-responsive regulator</fullName>
    </recommendedName>
</protein>
<name>A0ABZ3CPF5_9GAMM</name>
<keyword evidence="4" id="KW-0479">Metal-binding</keyword>
<dbReference type="Pfam" id="PF01402">
    <property type="entry name" value="RHH_1"/>
    <property type="match status" value="1"/>
</dbReference>
<dbReference type="InterPro" id="IPR027271">
    <property type="entry name" value="Acetolactate_synth/TF_NikR_C"/>
</dbReference>
<evidence type="ECO:0000256" key="6">
    <source>
        <dbReference type="ARBA" id="ARBA00023125"/>
    </source>
</evidence>
<dbReference type="Pfam" id="PF08753">
    <property type="entry name" value="NikR_C"/>
    <property type="match status" value="1"/>
</dbReference>
<dbReference type="Gene3D" id="1.10.1220.10">
    <property type="entry name" value="Met repressor-like"/>
    <property type="match status" value="1"/>
</dbReference>
<comment type="cofactor">
    <cofactor evidence="1">
        <name>Ni(2+)</name>
        <dbReference type="ChEBI" id="CHEBI:49786"/>
    </cofactor>
</comment>
<accession>A0ABZ3CPF5</accession>
<dbReference type="NCBIfam" id="NF002815">
    <property type="entry name" value="PRK02967.1"/>
    <property type="match status" value="1"/>
</dbReference>
<dbReference type="PANTHER" id="PTHR34719">
    <property type="entry name" value="NICKEL-RESPONSIVE REGULATOR"/>
    <property type="match status" value="1"/>
</dbReference>
<evidence type="ECO:0000259" key="10">
    <source>
        <dbReference type="Pfam" id="PF08753"/>
    </source>
</evidence>
<evidence type="ECO:0000256" key="4">
    <source>
        <dbReference type="ARBA" id="ARBA00022723"/>
    </source>
</evidence>
<evidence type="ECO:0000313" key="11">
    <source>
        <dbReference type="EMBL" id="XAD53025.1"/>
    </source>
</evidence>
<comment type="caution">
    <text evidence="8">Lacks conserved residue(s) required for the propagation of feature annotation.</text>
</comment>
<dbReference type="SUPFAM" id="SSF47598">
    <property type="entry name" value="Ribbon-helix-helix"/>
    <property type="match status" value="1"/>
</dbReference>
<organism evidence="11 12">
    <name type="scientific">Salinicola lusitanus</name>
    <dbReference type="NCBI Taxonomy" id="1949085"/>
    <lineage>
        <taxon>Bacteria</taxon>
        <taxon>Pseudomonadati</taxon>
        <taxon>Pseudomonadota</taxon>
        <taxon>Gammaproteobacteria</taxon>
        <taxon>Oceanospirillales</taxon>
        <taxon>Halomonadaceae</taxon>
        <taxon>Salinicola</taxon>
    </lineage>
</organism>
<comment type="function">
    <text evidence="8">Transcriptional regulator.</text>
</comment>
<dbReference type="HAMAP" id="MF_00476">
    <property type="entry name" value="NikR"/>
    <property type="match status" value="1"/>
</dbReference>
<sequence>MKRITITLDEELLDAIDARVASHGYQGRSEALRDLLRTGLLDSRQHAPQETTTCLATLSWVFDHTTRDLAQHLSRLLHRHHSLVHSTLEVLLDHEHSMSVAVLKGESQSVHALGERIISERGVRHGRLFMVPIDADVEEHRHGDQLEPHTHWRVRDK</sequence>
<reference evidence="11 12" key="1">
    <citation type="submission" date="2024-04" db="EMBL/GenBank/DDBJ databases">
        <title>Salinicola lusitanus LLJ914,a marine bacterium isolated from the Okinawa Trough.</title>
        <authorList>
            <person name="Li J."/>
        </authorList>
    </citation>
    <scope>NUCLEOTIDE SEQUENCE [LARGE SCALE GENOMIC DNA]</scope>
    <source>
        <strain evidence="11 12">LLJ914</strain>
    </source>
</reference>
<feature type="domain" description="Transcription factor NikR nickel binding C-terminal" evidence="10">
    <location>
        <begin position="56"/>
        <end position="130"/>
    </location>
</feature>
<evidence type="ECO:0000256" key="7">
    <source>
        <dbReference type="ARBA" id="ARBA00023163"/>
    </source>
</evidence>
<evidence type="ECO:0000256" key="5">
    <source>
        <dbReference type="ARBA" id="ARBA00023015"/>
    </source>
</evidence>
<dbReference type="RefSeq" id="WP_342594255.1">
    <property type="nucleotide sequence ID" value="NZ_CP151919.1"/>
</dbReference>
<dbReference type="Proteomes" id="UP001453229">
    <property type="component" value="Chromosome"/>
</dbReference>
<dbReference type="PANTHER" id="PTHR34719:SF2">
    <property type="entry name" value="NICKEL-RESPONSIVE REGULATOR"/>
    <property type="match status" value="1"/>
</dbReference>
<dbReference type="InterPro" id="IPR050192">
    <property type="entry name" value="CopG/NikR_regulator"/>
</dbReference>
<dbReference type="InterPro" id="IPR013321">
    <property type="entry name" value="Arc_rbn_hlx_hlx"/>
</dbReference>
<dbReference type="InterPro" id="IPR022988">
    <property type="entry name" value="Ni_resp_reg_NikR"/>
</dbReference>
<dbReference type="InterPro" id="IPR010985">
    <property type="entry name" value="Ribbon_hlx_hlx"/>
</dbReference>
<evidence type="ECO:0000256" key="1">
    <source>
        <dbReference type="ARBA" id="ARBA00001967"/>
    </source>
</evidence>
<dbReference type="EMBL" id="CP151919">
    <property type="protein sequence ID" value="XAD53025.1"/>
    <property type="molecule type" value="Genomic_DNA"/>
</dbReference>
<keyword evidence="7 8" id="KW-0804">Transcription</keyword>
<keyword evidence="12" id="KW-1185">Reference proteome</keyword>
<proteinExistence type="inferred from homology"/>
<keyword evidence="5 8" id="KW-0805">Transcription regulation</keyword>
<dbReference type="CDD" id="cd22231">
    <property type="entry name" value="RHH_NikR_HicB-like"/>
    <property type="match status" value="1"/>
</dbReference>
<evidence type="ECO:0000256" key="8">
    <source>
        <dbReference type="HAMAP-Rule" id="MF_00476"/>
    </source>
</evidence>